<keyword evidence="2" id="KW-0238">DNA-binding</keyword>
<reference evidence="6" key="1">
    <citation type="journal article" date="2019" name="Int. J. Syst. Evol. Microbiol.">
        <title>The Global Catalogue of Microorganisms (GCM) 10K type strain sequencing project: providing services to taxonomists for standard genome sequencing and annotation.</title>
        <authorList>
            <consortium name="The Broad Institute Genomics Platform"/>
            <consortium name="The Broad Institute Genome Sequencing Center for Infectious Disease"/>
            <person name="Wu L."/>
            <person name="Ma J."/>
        </authorList>
    </citation>
    <scope>NUCLEOTIDE SEQUENCE [LARGE SCALE GENOMIC DNA]</scope>
    <source>
        <strain evidence="6">CGMCC-1.15741</strain>
    </source>
</reference>
<feature type="domain" description="HTH luxR-type" evidence="4">
    <location>
        <begin position="166"/>
        <end position="231"/>
    </location>
</feature>
<dbReference type="EMBL" id="JBHSSW010000028">
    <property type="protein sequence ID" value="MFC6199270.1"/>
    <property type="molecule type" value="Genomic_DNA"/>
</dbReference>
<gene>
    <name evidence="5" type="ORF">ACFQDM_14380</name>
</gene>
<proteinExistence type="predicted"/>
<dbReference type="Pfam" id="PF03472">
    <property type="entry name" value="Autoind_bind"/>
    <property type="match status" value="1"/>
</dbReference>
<evidence type="ECO:0000259" key="4">
    <source>
        <dbReference type="PROSITE" id="PS50043"/>
    </source>
</evidence>
<name>A0ABW1SC86_9PROT</name>
<dbReference type="Gene3D" id="1.10.10.10">
    <property type="entry name" value="Winged helix-like DNA-binding domain superfamily/Winged helix DNA-binding domain"/>
    <property type="match status" value="1"/>
</dbReference>
<keyword evidence="6" id="KW-1185">Reference proteome</keyword>
<dbReference type="Proteomes" id="UP001596303">
    <property type="component" value="Unassembled WGS sequence"/>
</dbReference>
<dbReference type="PROSITE" id="PS50043">
    <property type="entry name" value="HTH_LUXR_2"/>
    <property type="match status" value="1"/>
</dbReference>
<dbReference type="Pfam" id="PF00196">
    <property type="entry name" value="GerE"/>
    <property type="match status" value="1"/>
</dbReference>
<dbReference type="InterPro" id="IPR036388">
    <property type="entry name" value="WH-like_DNA-bd_sf"/>
</dbReference>
<dbReference type="InterPro" id="IPR005143">
    <property type="entry name" value="TF_LuxR_autoind-bd_dom"/>
</dbReference>
<dbReference type="PANTHER" id="PTHR44688">
    <property type="entry name" value="DNA-BINDING TRANSCRIPTIONAL ACTIVATOR DEVR_DOSR"/>
    <property type="match status" value="1"/>
</dbReference>
<dbReference type="SUPFAM" id="SSF75516">
    <property type="entry name" value="Pheromone-binding domain of LuxR-like quorum-sensing transcription factors"/>
    <property type="match status" value="1"/>
</dbReference>
<evidence type="ECO:0000256" key="2">
    <source>
        <dbReference type="ARBA" id="ARBA00023125"/>
    </source>
</evidence>
<dbReference type="SMART" id="SM00421">
    <property type="entry name" value="HTH_LUXR"/>
    <property type="match status" value="1"/>
</dbReference>
<dbReference type="Gene3D" id="3.30.450.80">
    <property type="entry name" value="Transcription factor LuxR-like, autoinducer-binding domain"/>
    <property type="match status" value="1"/>
</dbReference>
<dbReference type="PANTHER" id="PTHR44688:SF16">
    <property type="entry name" value="DNA-BINDING TRANSCRIPTIONAL ACTIVATOR DEVR_DOSR"/>
    <property type="match status" value="1"/>
</dbReference>
<dbReference type="InterPro" id="IPR016032">
    <property type="entry name" value="Sig_transdc_resp-reg_C-effctor"/>
</dbReference>
<dbReference type="CDD" id="cd06170">
    <property type="entry name" value="LuxR_C_like"/>
    <property type="match status" value="1"/>
</dbReference>
<dbReference type="RefSeq" id="WP_377380177.1">
    <property type="nucleotide sequence ID" value="NZ_JBHSSW010000028.1"/>
</dbReference>
<evidence type="ECO:0000256" key="3">
    <source>
        <dbReference type="ARBA" id="ARBA00023163"/>
    </source>
</evidence>
<evidence type="ECO:0000313" key="6">
    <source>
        <dbReference type="Proteomes" id="UP001596303"/>
    </source>
</evidence>
<protein>
    <submittedName>
        <fullName evidence="5">LuxR C-terminal-related transcriptional regulator</fullName>
    </submittedName>
</protein>
<dbReference type="InterPro" id="IPR000792">
    <property type="entry name" value="Tscrpt_reg_LuxR_C"/>
</dbReference>
<evidence type="ECO:0000256" key="1">
    <source>
        <dbReference type="ARBA" id="ARBA00023015"/>
    </source>
</evidence>
<dbReference type="SUPFAM" id="SSF46894">
    <property type="entry name" value="C-terminal effector domain of the bipartite response regulators"/>
    <property type="match status" value="1"/>
</dbReference>
<evidence type="ECO:0000313" key="5">
    <source>
        <dbReference type="EMBL" id="MFC6199270.1"/>
    </source>
</evidence>
<keyword evidence="3" id="KW-0804">Transcription</keyword>
<comment type="caution">
    <text evidence="5">The sequence shown here is derived from an EMBL/GenBank/DDBJ whole genome shotgun (WGS) entry which is preliminary data.</text>
</comment>
<keyword evidence="1" id="KW-0805">Transcription regulation</keyword>
<organism evidence="5 6">
    <name type="scientific">Ponticaulis profundi</name>
    <dbReference type="NCBI Taxonomy" id="2665222"/>
    <lineage>
        <taxon>Bacteria</taxon>
        <taxon>Pseudomonadati</taxon>
        <taxon>Pseudomonadota</taxon>
        <taxon>Alphaproteobacteria</taxon>
        <taxon>Hyphomonadales</taxon>
        <taxon>Hyphomonadaceae</taxon>
        <taxon>Ponticaulis</taxon>
    </lineage>
</organism>
<accession>A0ABW1SC86</accession>
<dbReference type="PRINTS" id="PR00038">
    <property type="entry name" value="HTHLUXR"/>
</dbReference>
<sequence length="242" mass="27865">MDIEQYILNLSEMTSKEELVGYFTEQSTALGAGAVGGYPLIYGETREDSGWQPYVTTFPKKIRDFYREFAAMDDPFMEAALVKGSPVQYSRVRDQMRWNDVQIRFFNMLEEVGLRDGVGTPVCPKPGVVAYFVIAFPDVRPEMSWPELRKIYLYFNEFFIRYWKLSESDRVRVSMRERQILVGIMKGKSKAEISETLGLSAHTIDTYTRRCFEKLKVKNRTEAAVKAFGLGLAYSDSRIDEG</sequence>
<dbReference type="InterPro" id="IPR036693">
    <property type="entry name" value="TF_LuxR_autoind-bd_dom_sf"/>
</dbReference>